<dbReference type="SUPFAM" id="SSF51126">
    <property type="entry name" value="Pectin lyase-like"/>
    <property type="match status" value="1"/>
</dbReference>
<name>A0AA37HAT1_9HYPH</name>
<dbReference type="InterPro" id="IPR003886">
    <property type="entry name" value="NIDO_dom"/>
</dbReference>
<comment type="caution">
    <text evidence="2">The sequence shown here is derived from an EMBL/GenBank/DDBJ whole genome shotgun (WGS) entry which is preliminary data.</text>
</comment>
<dbReference type="Proteomes" id="UP001055286">
    <property type="component" value="Unassembled WGS sequence"/>
</dbReference>
<dbReference type="GO" id="GO:0019867">
    <property type="term" value="C:outer membrane"/>
    <property type="evidence" value="ECO:0007669"/>
    <property type="project" value="InterPro"/>
</dbReference>
<dbReference type="InterPro" id="IPR012332">
    <property type="entry name" value="Autotransporter_pectin_lyase_C"/>
</dbReference>
<dbReference type="PROSITE" id="PS51208">
    <property type="entry name" value="AUTOTRANSPORTER"/>
    <property type="match status" value="1"/>
</dbReference>
<proteinExistence type="predicted"/>
<dbReference type="InterPro" id="IPR006315">
    <property type="entry name" value="OM_autotransptr_brl_dom"/>
</dbReference>
<dbReference type="Gene3D" id="2.160.20.20">
    <property type="match status" value="1"/>
</dbReference>
<evidence type="ECO:0000313" key="2">
    <source>
        <dbReference type="EMBL" id="GJD62372.1"/>
    </source>
</evidence>
<sequence length="1192" mass="119115">MVTEGIMAGARRCHGLGRMQRMLLLGVSAASLTLAPGIAGAQTVVSGFDANQLARNDDASTGAVTLPFAVNYFGTSYGEVYVNNNGNVTFGQASSNFTPVGLGAGYRGAPIIAPFFTDIDTRNPASGITSYGNGTYAGQAAFGVTWPSVGYYNSRADKTNTFQLLLTNRADTGQGNFDVYFNYGRIQFETGDANNGVNGLGGTSASAGYSAGTGVAGTYYELPGSLVNGALIDGGPNALVTSTNSGVPGQFLFPVRNGSVLVANVCASGDNASTTTAAVCGPNQTYNQGIFYTPVNPFTLTVRENTTIAAPAGAAAVLVMPTAAEAGAVPSTSTTINVAASATITSADRAGIQIDSSRGTGSGTVETAGRITAGTAGILAQTNTGALRVTNTGAITAPFGVLGEAASATLTNGGTITAGVGMAATSAAAAVTNAGTITFGRVGMAATTGGGVLTNTGTLTYDGSIADPFTPAVLDNLPEAAQALRANLIAITGTPDVPAVGLAGLAQRDLSVSNSGTIAGGAYGIAAAAMQGTLVLQNAGTITAGTAGVAAQGGMPASASLPGSAGSVAFSNSGSITAATGLAANLMSYGGSLSVANSGTLSGLVGVRAGVVQPGTGSALAISNAAGGSIVGTSGVAIDTSASSVATQIDNRGTITGALALGAGSSVSNTGLFNAVGTSTLGGGGVFTNLGTLSVVPGQTGAANATVAGLSEFRNAGTISLVNGRAGDSLTIQGNYVGQNGRIDTEFLTQTGVGDRVVITGNASGSTTVNVTNLSAATPFSISSPIVTVRGTTQANAFTLGTLRNFGTLEGQLVSSAGQGEQGGTALALAAVPNAVALSAPTAVIASRTIAFQGGTAVLDRMTQLRTDAQRAASGTPSIPQALQYAGLNQYAALVTKDPIAPKLVQPVEPPPSNVRPAVWARAYGDLERRTGSTSFSFGGNSFFRDLGYSQSGGGLLGGADLVISRLTKDDDGLVIGVMGGYTTAAVRLNQAAGRQDYEGGTVGVYGTYLNGPWFWDHLFKVDLLGLDIRAPGLLQRTGLQNYAYTTNVGYRIPLQNAVYVEPTAGLEYVATTFNQQAALTATSVPLRDGDALRGRIGARVGSEFVEGDIRVEPSVTGFLYSVLTESGVSGAVNGITGVTGLREQGKLRGEVQASVNFFNLKTGLSGFVRADYRIGGDLVGGGGRVGVRYQW</sequence>
<reference evidence="2" key="2">
    <citation type="submission" date="2021-08" db="EMBL/GenBank/DDBJ databases">
        <authorList>
            <person name="Tani A."/>
            <person name="Ola A."/>
            <person name="Ogura Y."/>
            <person name="Katsura K."/>
            <person name="Hayashi T."/>
        </authorList>
    </citation>
    <scope>NUCLEOTIDE SEQUENCE</scope>
    <source>
        <strain evidence="2">JCM 32048</strain>
    </source>
</reference>
<dbReference type="EMBL" id="BPQJ01000010">
    <property type="protein sequence ID" value="GJD62372.1"/>
    <property type="molecule type" value="Genomic_DNA"/>
</dbReference>
<keyword evidence="3" id="KW-1185">Reference proteome</keyword>
<accession>A0AA37HAT1</accession>
<evidence type="ECO:0000313" key="3">
    <source>
        <dbReference type="Proteomes" id="UP001055286"/>
    </source>
</evidence>
<organism evidence="2 3">
    <name type="scientific">Methylobacterium frigidaeris</name>
    <dbReference type="NCBI Taxonomy" id="2038277"/>
    <lineage>
        <taxon>Bacteria</taxon>
        <taxon>Pseudomonadati</taxon>
        <taxon>Pseudomonadota</taxon>
        <taxon>Alphaproteobacteria</taxon>
        <taxon>Hyphomicrobiales</taxon>
        <taxon>Methylobacteriaceae</taxon>
        <taxon>Methylobacterium</taxon>
    </lineage>
</organism>
<dbReference type="SUPFAM" id="SSF103515">
    <property type="entry name" value="Autotransporter"/>
    <property type="match status" value="1"/>
</dbReference>
<dbReference type="Gene3D" id="2.40.128.130">
    <property type="entry name" value="Autotransporter beta-domain"/>
    <property type="match status" value="1"/>
</dbReference>
<protein>
    <recommendedName>
        <fullName evidence="1">Autotransporter domain-containing protein</fullName>
    </recommendedName>
</protein>
<reference evidence="2" key="1">
    <citation type="journal article" date="2016" name="Front. Microbiol.">
        <title>Genome Sequence of the Piezophilic, Mesophilic Sulfate-Reducing Bacterium Desulfovibrio indicus J2T.</title>
        <authorList>
            <person name="Cao J."/>
            <person name="Maignien L."/>
            <person name="Shao Z."/>
            <person name="Alain K."/>
            <person name="Jebbar M."/>
        </authorList>
    </citation>
    <scope>NUCLEOTIDE SEQUENCE</scope>
    <source>
        <strain evidence="2">JCM 32048</strain>
    </source>
</reference>
<dbReference type="Pfam" id="PF06119">
    <property type="entry name" value="NIDO"/>
    <property type="match status" value="1"/>
</dbReference>
<evidence type="ECO:0000259" key="1">
    <source>
        <dbReference type="PROSITE" id="PS51208"/>
    </source>
</evidence>
<dbReference type="Pfam" id="PF03797">
    <property type="entry name" value="Autotransporter"/>
    <property type="match status" value="1"/>
</dbReference>
<gene>
    <name evidence="2" type="ORF">MPEAHAMD_2525</name>
</gene>
<dbReference type="InterPro" id="IPR005546">
    <property type="entry name" value="Autotransporte_beta"/>
</dbReference>
<dbReference type="SMART" id="SM00869">
    <property type="entry name" value="Autotransporter"/>
    <property type="match status" value="1"/>
</dbReference>
<dbReference type="NCBIfam" id="TIGR01414">
    <property type="entry name" value="autotrans_barl"/>
    <property type="match status" value="1"/>
</dbReference>
<feature type="domain" description="Autotransporter" evidence="1">
    <location>
        <begin position="912"/>
        <end position="1192"/>
    </location>
</feature>
<dbReference type="AlphaFoldDB" id="A0AA37HAT1"/>
<dbReference type="GO" id="GO:0007160">
    <property type="term" value="P:cell-matrix adhesion"/>
    <property type="evidence" value="ECO:0007669"/>
    <property type="project" value="InterPro"/>
</dbReference>
<dbReference type="InterPro" id="IPR036709">
    <property type="entry name" value="Autotransporte_beta_dom_sf"/>
</dbReference>
<dbReference type="InterPro" id="IPR011050">
    <property type="entry name" value="Pectin_lyase_fold/virulence"/>
</dbReference>